<evidence type="ECO:0000256" key="1">
    <source>
        <dbReference type="SAM" id="MobiDB-lite"/>
    </source>
</evidence>
<protein>
    <submittedName>
        <fullName evidence="2">Uncharacterized protein</fullName>
    </submittedName>
</protein>
<gene>
    <name evidence="2" type="ORF">PEX2_060500</name>
</gene>
<keyword evidence="3" id="KW-1185">Reference proteome</keyword>
<evidence type="ECO:0000313" key="2">
    <source>
        <dbReference type="EMBL" id="KGO53443.1"/>
    </source>
</evidence>
<dbReference type="GeneID" id="27678742"/>
<proteinExistence type="predicted"/>
<dbReference type="EMBL" id="JQFZ01000250">
    <property type="protein sequence ID" value="KGO53443.1"/>
    <property type="molecule type" value="Genomic_DNA"/>
</dbReference>
<dbReference type="Proteomes" id="UP000030143">
    <property type="component" value="Unassembled WGS sequence"/>
</dbReference>
<dbReference type="AlphaFoldDB" id="A0A0A2JFC4"/>
<dbReference type="HOGENOM" id="CLU_082502_0_0_1"/>
<evidence type="ECO:0000313" key="3">
    <source>
        <dbReference type="Proteomes" id="UP000030143"/>
    </source>
</evidence>
<feature type="region of interest" description="Disordered" evidence="1">
    <location>
        <begin position="135"/>
        <end position="208"/>
    </location>
</feature>
<dbReference type="VEuPathDB" id="FungiDB:PEXP_068760"/>
<organism evidence="2 3">
    <name type="scientific">Penicillium expansum</name>
    <name type="common">Blue mold rot fungus</name>
    <dbReference type="NCBI Taxonomy" id="27334"/>
    <lineage>
        <taxon>Eukaryota</taxon>
        <taxon>Fungi</taxon>
        <taxon>Dikarya</taxon>
        <taxon>Ascomycota</taxon>
        <taxon>Pezizomycotina</taxon>
        <taxon>Eurotiomycetes</taxon>
        <taxon>Eurotiomycetidae</taxon>
        <taxon>Eurotiales</taxon>
        <taxon>Aspergillaceae</taxon>
        <taxon>Penicillium</taxon>
    </lineage>
</organism>
<feature type="compositionally biased region" description="Polar residues" evidence="1">
    <location>
        <begin position="184"/>
        <end position="197"/>
    </location>
</feature>
<reference evidence="2 3" key="1">
    <citation type="journal article" date="2015" name="Mol. Plant Microbe Interact.">
        <title>Genome, transcriptome, and functional analyses of Penicillium expansum provide new insights into secondary metabolism and pathogenicity.</title>
        <authorList>
            <person name="Ballester A.R."/>
            <person name="Marcet-Houben M."/>
            <person name="Levin E."/>
            <person name="Sela N."/>
            <person name="Selma-Lazaro C."/>
            <person name="Carmona L."/>
            <person name="Wisniewski M."/>
            <person name="Droby S."/>
            <person name="Gonzalez-Candelas L."/>
            <person name="Gabaldon T."/>
        </authorList>
    </citation>
    <scope>NUCLEOTIDE SEQUENCE [LARGE SCALE GENOMIC DNA]</scope>
    <source>
        <strain evidence="2 3">MD-8</strain>
    </source>
</reference>
<accession>A0A0A2JFC4</accession>
<name>A0A0A2JFC4_PENEN</name>
<feature type="compositionally biased region" description="Polar residues" evidence="1">
    <location>
        <begin position="1"/>
        <end position="22"/>
    </location>
</feature>
<comment type="caution">
    <text evidence="2">The sequence shown here is derived from an EMBL/GenBank/DDBJ whole genome shotgun (WGS) entry which is preliminary data.</text>
</comment>
<feature type="region of interest" description="Disordered" evidence="1">
    <location>
        <begin position="1"/>
        <end position="94"/>
    </location>
</feature>
<dbReference type="RefSeq" id="XP_016596045.1">
    <property type="nucleotide sequence ID" value="XM_016743323.1"/>
</dbReference>
<sequence length="220" mass="23123">MDIQGTPINSGNRGTKVTTDPRTQQRIEEPSGPITNDSLAAESIRQGGGFSGNRGAEEMGMSGNQSTITNTNTSASIKLPSTPFGAQRQDRHGEQKYPECVVGQGNFPGTHMDNSGYAGGSTAAKKEMGIKAGEYSAASGSGGDSQFNDVTEIKGGGLPSDDAKNVSFKSEIGSSQDPGRDAISQFQHSNAHSANESARTHQKGMDTHTVYEHLESDQRA</sequence>
<feature type="compositionally biased region" description="Low complexity" evidence="1">
    <location>
        <begin position="62"/>
        <end position="76"/>
    </location>
</feature>